<dbReference type="Proteomes" id="UP000567246">
    <property type="component" value="Unassembled WGS sequence"/>
</dbReference>
<evidence type="ECO:0000256" key="1">
    <source>
        <dbReference type="ARBA" id="ARBA00022553"/>
    </source>
</evidence>
<feature type="compositionally biased region" description="Pro residues" evidence="2">
    <location>
        <begin position="90"/>
        <end position="99"/>
    </location>
</feature>
<feature type="domain" description="FHA" evidence="3">
    <location>
        <begin position="126"/>
        <end position="175"/>
    </location>
</feature>
<evidence type="ECO:0000313" key="5">
    <source>
        <dbReference type="Proteomes" id="UP000567246"/>
    </source>
</evidence>
<keyword evidence="1" id="KW-0597">Phosphoprotein</keyword>
<accession>A0A7W9JK23</accession>
<feature type="compositionally biased region" description="Low complexity" evidence="2">
    <location>
        <begin position="62"/>
        <end position="89"/>
    </location>
</feature>
<feature type="region of interest" description="Disordered" evidence="2">
    <location>
        <begin position="62"/>
        <end position="102"/>
    </location>
</feature>
<comment type="caution">
    <text evidence="4">The sequence shown here is derived from an EMBL/GenBank/DDBJ whole genome shotgun (WGS) entry which is preliminary data.</text>
</comment>
<dbReference type="PANTHER" id="PTHR23308">
    <property type="entry name" value="NUCLEAR INHIBITOR OF PROTEIN PHOSPHATASE-1"/>
    <property type="match status" value="1"/>
</dbReference>
<protein>
    <recommendedName>
        <fullName evidence="3">FHA domain-containing protein</fullName>
    </recommendedName>
</protein>
<dbReference type="PROSITE" id="PS50006">
    <property type="entry name" value="FHA_DOMAIN"/>
    <property type="match status" value="1"/>
</dbReference>
<evidence type="ECO:0000313" key="4">
    <source>
        <dbReference type="EMBL" id="MBB5849350.1"/>
    </source>
</evidence>
<reference evidence="4 5" key="1">
    <citation type="submission" date="2020-08" db="EMBL/GenBank/DDBJ databases">
        <title>Sequencing the genomes of 1000 actinobacteria strains.</title>
        <authorList>
            <person name="Klenk H.-P."/>
        </authorList>
    </citation>
    <scope>NUCLEOTIDE SEQUENCE [LARGE SCALE GENOMIC DNA]</scope>
    <source>
        <strain evidence="4 5">DSM 17945</strain>
    </source>
</reference>
<dbReference type="Gene3D" id="2.60.200.20">
    <property type="match status" value="1"/>
</dbReference>
<proteinExistence type="predicted"/>
<evidence type="ECO:0000259" key="3">
    <source>
        <dbReference type="PROSITE" id="PS50006"/>
    </source>
</evidence>
<dbReference type="SUPFAM" id="SSF49879">
    <property type="entry name" value="SMAD/FHA domain"/>
    <property type="match status" value="1"/>
</dbReference>
<dbReference type="SMART" id="SM00240">
    <property type="entry name" value="FHA"/>
    <property type="match status" value="1"/>
</dbReference>
<dbReference type="InterPro" id="IPR000253">
    <property type="entry name" value="FHA_dom"/>
</dbReference>
<organism evidence="4 5">
    <name type="scientific">Micrococcus endophyticus</name>
    <dbReference type="NCBI Taxonomy" id="455343"/>
    <lineage>
        <taxon>Bacteria</taxon>
        <taxon>Bacillati</taxon>
        <taxon>Actinomycetota</taxon>
        <taxon>Actinomycetes</taxon>
        <taxon>Micrococcales</taxon>
        <taxon>Micrococcaceae</taxon>
        <taxon>Micrococcus</taxon>
    </lineage>
</organism>
<dbReference type="EMBL" id="JACHMW010000001">
    <property type="protein sequence ID" value="MBB5849350.1"/>
    <property type="molecule type" value="Genomic_DNA"/>
</dbReference>
<name>A0A7W9JK23_9MICC</name>
<keyword evidence="5" id="KW-1185">Reference proteome</keyword>
<dbReference type="AlphaFoldDB" id="A0A7W9JK23"/>
<dbReference type="InterPro" id="IPR008984">
    <property type="entry name" value="SMAD_FHA_dom_sf"/>
</dbReference>
<evidence type="ECO:0000256" key="2">
    <source>
        <dbReference type="SAM" id="MobiDB-lite"/>
    </source>
</evidence>
<gene>
    <name evidence="4" type="ORF">HDA33_001914</name>
</gene>
<sequence>MSELAVAVLRMGLLLALWVLIISIIMAQGRDLVVGRRNKTRLEQAQRDAGLVTAVPGSAAVGRSSASAPASTGAPPATAPAAPAASAPVTPAPAAPTTPAPRLARTLRVVEGPKAGQTIALEGRPLLMGRAQDADLVLVDDYASGRHARLFPQGTRWFLEDLGSTNGTYVDGDPVTRALPVGPGTAIRIGKTVMELEA</sequence>
<dbReference type="Pfam" id="PF16697">
    <property type="entry name" value="Yop-YscD_cpl"/>
    <property type="match status" value="1"/>
</dbReference>
<dbReference type="InterPro" id="IPR032030">
    <property type="entry name" value="YscD_cytoplasmic_dom"/>
</dbReference>
<dbReference type="InterPro" id="IPR050923">
    <property type="entry name" value="Cell_Proc_Reg/RNA_Proc"/>
</dbReference>
<dbReference type="RefSeq" id="WP_184172866.1">
    <property type="nucleotide sequence ID" value="NZ_BAABAG010000025.1"/>
</dbReference>